<gene>
    <name evidence="2" type="ORF">JMUB3936_0095</name>
</gene>
<dbReference type="Gene3D" id="2.40.128.270">
    <property type="match status" value="2"/>
</dbReference>
<feature type="domain" description="DUF306" evidence="1">
    <location>
        <begin position="31"/>
        <end position="138"/>
    </location>
</feature>
<dbReference type="InterPro" id="IPR053147">
    <property type="entry name" value="Hsp_HslJ-like"/>
</dbReference>
<name>A0A510KQ60_9FUSO</name>
<proteinExistence type="predicted"/>
<sequence>MKKTFVLFGILTVFLLSCISLSAKTKKKIINLNETSWELLQITKRGKEQLIPQNANITINFADNKINGNSGVNSYFGGYKIKNNSILTANAATTLMAGPEELMKIEQRFLETLKNSPRITYSNTTLSLRNKNGEIWTFQKLDLSEKLKNTKWKLLEMGQTTLPEKDGEITISFDENKVNGNSGVNNYFGSFEIKNNSIKIGPVGSTRMAGPENLMKIEFEYLKLLQDSKTIEFNNNLLILTTNDGKVLKFEKIDDRAYHY</sequence>
<dbReference type="EMBL" id="AP019841">
    <property type="protein sequence ID" value="BBM53832.1"/>
    <property type="molecule type" value="Genomic_DNA"/>
</dbReference>
<dbReference type="AlphaFoldDB" id="A0A510KQ60"/>
<dbReference type="RefSeq" id="WP_147002715.1">
    <property type="nucleotide sequence ID" value="NZ_AP019841.1"/>
</dbReference>
<dbReference type="InterPro" id="IPR038670">
    <property type="entry name" value="HslJ-like_sf"/>
</dbReference>
<dbReference type="PANTHER" id="PTHR35535">
    <property type="entry name" value="HEAT SHOCK PROTEIN HSLJ"/>
    <property type="match status" value="1"/>
</dbReference>
<dbReference type="Proteomes" id="UP000321944">
    <property type="component" value="Chromosome"/>
</dbReference>
<evidence type="ECO:0000313" key="3">
    <source>
        <dbReference type="Proteomes" id="UP000321944"/>
    </source>
</evidence>
<protein>
    <recommendedName>
        <fullName evidence="1">DUF306 domain-containing protein</fullName>
    </recommendedName>
</protein>
<dbReference type="PROSITE" id="PS51257">
    <property type="entry name" value="PROKAR_LIPOPROTEIN"/>
    <property type="match status" value="1"/>
</dbReference>
<feature type="domain" description="DUF306" evidence="1">
    <location>
        <begin position="145"/>
        <end position="250"/>
    </location>
</feature>
<dbReference type="InterPro" id="IPR005184">
    <property type="entry name" value="DUF306_Meta_HslJ"/>
</dbReference>
<dbReference type="PANTHER" id="PTHR35535:SF1">
    <property type="entry name" value="HEAT SHOCK PROTEIN HSLJ"/>
    <property type="match status" value="1"/>
</dbReference>
<evidence type="ECO:0000313" key="2">
    <source>
        <dbReference type="EMBL" id="BBM53832.1"/>
    </source>
</evidence>
<evidence type="ECO:0000259" key="1">
    <source>
        <dbReference type="Pfam" id="PF03724"/>
    </source>
</evidence>
<dbReference type="Pfam" id="PF03724">
    <property type="entry name" value="META"/>
    <property type="match status" value="2"/>
</dbReference>
<dbReference type="OrthoDB" id="95216at2"/>
<reference evidence="2 3" key="1">
    <citation type="submission" date="2019-07" db="EMBL/GenBank/DDBJ databases">
        <title>Complete Genome Sequence of Leptotrichia wadei Strain JMUB3936.</title>
        <authorList>
            <person name="Watanabe S."/>
            <person name="Cui L."/>
        </authorList>
    </citation>
    <scope>NUCLEOTIDE SEQUENCE [LARGE SCALE GENOMIC DNA]</scope>
    <source>
        <strain evidence="2 3">JMUB3936</strain>
    </source>
</reference>
<organism evidence="2 3">
    <name type="scientific">Leptotrichia wadei</name>
    <dbReference type="NCBI Taxonomy" id="157687"/>
    <lineage>
        <taxon>Bacteria</taxon>
        <taxon>Fusobacteriati</taxon>
        <taxon>Fusobacteriota</taxon>
        <taxon>Fusobacteriia</taxon>
        <taxon>Fusobacteriales</taxon>
        <taxon>Leptotrichiaceae</taxon>
        <taxon>Leptotrichia</taxon>
    </lineage>
</organism>
<accession>A0A510KQ60</accession>